<comment type="caution">
    <text evidence="1">The sequence shown here is derived from an EMBL/GenBank/DDBJ whole genome shotgun (WGS) entry which is preliminary data.</text>
</comment>
<gene>
    <name evidence="1" type="ORF">B1J93_12460</name>
</gene>
<organism evidence="1 2">
    <name type="scientific">Leptospira kirschneri serovar Pomona</name>
    <dbReference type="NCBI Taxonomy" id="561005"/>
    <lineage>
        <taxon>Bacteria</taxon>
        <taxon>Pseudomonadati</taxon>
        <taxon>Spirochaetota</taxon>
        <taxon>Spirochaetia</taxon>
        <taxon>Leptospirales</taxon>
        <taxon>Leptospiraceae</taxon>
        <taxon>Leptospira</taxon>
    </lineage>
</organism>
<evidence type="ECO:0000313" key="1">
    <source>
        <dbReference type="EMBL" id="OOV41640.1"/>
    </source>
</evidence>
<sequence length="353" mass="40108">MKALAVQDSDFFRLIIDFLPFETTFGRMTLKEFREKNSVLRYVSSHDQYRQISGVAAAQGEAIINGGYVYDSELLERFSELYPVEQVDAAGFAQTFKDITLAERESVFDLLQTADQVLRPFQCATDIKKYHELLKQTPTGRLSNCAACVQNSEVSYAVHILGQDNTAFEKAKPILSGKLRCVEVPHLTYGTLLLPLLRLNQPEEAARLHKIGYKLVSNSTALLGTISDHLLFLGITGEIAKAIQLLEKHFTPVFRAPDLNYRFQFYKAAKFLTERILLSNLKSIKIRMPKTFPDYKENGNYAVIDLDSWFGKEASRLASQFDSRNGNDSYMEDLKGLKAFHELSQKHLQENNQ</sequence>
<dbReference type="AlphaFoldDB" id="A0A1T1DLN4"/>
<dbReference type="EMBL" id="MVIT01000069">
    <property type="protein sequence ID" value="OOV41640.1"/>
    <property type="molecule type" value="Genomic_DNA"/>
</dbReference>
<protein>
    <submittedName>
        <fullName evidence="1">Uncharacterized protein</fullName>
    </submittedName>
</protein>
<proteinExistence type="predicted"/>
<reference evidence="1 2" key="1">
    <citation type="submission" date="2017-02" db="EMBL/GenBank/DDBJ databases">
        <title>Comparative genomic analysis of Brazilian Leptospira kirschneri strains of different serogroups.</title>
        <authorList>
            <person name="Moreno L.Z."/>
            <person name="Miraglia F."/>
            <person name="Kremer F.S."/>
            <person name="Eslabao M.R."/>
            <person name="Lilenbaum W."/>
            <person name="Dellagostin O.A."/>
            <person name="Moreno A.M."/>
        </authorList>
    </citation>
    <scope>NUCLEOTIDE SEQUENCE [LARGE SCALE GENOMIC DNA]</scope>
    <source>
        <strain evidence="1 2">M110/06</strain>
    </source>
</reference>
<dbReference type="SUPFAM" id="SSF54211">
    <property type="entry name" value="Ribosomal protein S5 domain 2-like"/>
    <property type="match status" value="1"/>
</dbReference>
<evidence type="ECO:0000313" key="2">
    <source>
        <dbReference type="Proteomes" id="UP000191008"/>
    </source>
</evidence>
<dbReference type="Proteomes" id="UP000191008">
    <property type="component" value="Unassembled WGS sequence"/>
</dbReference>
<name>A0A1T1DLN4_9LEPT</name>
<dbReference type="RefSeq" id="WP_082293164.1">
    <property type="nucleotide sequence ID" value="NZ_MVIT01000069.1"/>
</dbReference>
<accession>A0A1T1DLN4</accession>
<dbReference type="InterPro" id="IPR020568">
    <property type="entry name" value="Ribosomal_Su5_D2-typ_SF"/>
</dbReference>